<evidence type="ECO:0000259" key="15">
    <source>
        <dbReference type="Pfam" id="PF09317"/>
    </source>
</evidence>
<dbReference type="AlphaFoldDB" id="A0A918SG83"/>
<feature type="domain" description="Acyl-CoA dehydrogenase C-terminal bacterial-type" evidence="15">
    <location>
        <begin position="543"/>
        <end position="827"/>
    </location>
</feature>
<dbReference type="GO" id="GO:0050660">
    <property type="term" value="F:flavin adenine dinucleotide binding"/>
    <property type="evidence" value="ECO:0007669"/>
    <property type="project" value="InterPro"/>
</dbReference>
<dbReference type="InterPro" id="IPR046373">
    <property type="entry name" value="Acyl-CoA_Oxase/DH_mid-dom_sf"/>
</dbReference>
<dbReference type="InterPro" id="IPR013786">
    <property type="entry name" value="AcylCoA_DH/ox_N"/>
</dbReference>
<keyword evidence="7" id="KW-0285">Flavoprotein</keyword>
<keyword evidence="12" id="KW-1133">Transmembrane helix</keyword>
<name>A0A918SG83_9HYPH</name>
<evidence type="ECO:0000259" key="13">
    <source>
        <dbReference type="Pfam" id="PF00441"/>
    </source>
</evidence>
<evidence type="ECO:0000256" key="7">
    <source>
        <dbReference type="ARBA" id="ARBA00022630"/>
    </source>
</evidence>
<feature type="domain" description="Acyl-CoA dehydrogenase/oxidase N-terminal" evidence="14">
    <location>
        <begin position="163"/>
        <end position="262"/>
    </location>
</feature>
<accession>A0A918SG83</accession>
<feature type="transmembrane region" description="Helical" evidence="12">
    <location>
        <begin position="69"/>
        <end position="89"/>
    </location>
</feature>
<comment type="pathway">
    <text evidence="2">Lipid metabolism; fatty acid beta-oxidation.</text>
</comment>
<comment type="catalytic activity">
    <reaction evidence="10">
        <text>a medium-chain 2,3-saturated fatty acyl-CoA + oxidized [electron-transfer flavoprotein] + H(+) = a medium-chain (2E)-enoyl-CoA + reduced [electron-transfer flavoprotein]</text>
        <dbReference type="Rhea" id="RHEA:14477"/>
        <dbReference type="Rhea" id="RHEA-COMP:10685"/>
        <dbReference type="Rhea" id="RHEA-COMP:10686"/>
        <dbReference type="ChEBI" id="CHEBI:15378"/>
        <dbReference type="ChEBI" id="CHEBI:57692"/>
        <dbReference type="ChEBI" id="CHEBI:58307"/>
        <dbReference type="ChEBI" id="CHEBI:83723"/>
        <dbReference type="ChEBI" id="CHEBI:83726"/>
        <dbReference type="EC" id="1.3.8.7"/>
    </reaction>
</comment>
<dbReference type="Gene3D" id="2.40.110.10">
    <property type="entry name" value="Butyryl-CoA Dehydrogenase, subunit A, domain 2"/>
    <property type="match status" value="1"/>
</dbReference>
<reference evidence="16" key="2">
    <citation type="submission" date="2020-09" db="EMBL/GenBank/DDBJ databases">
        <authorList>
            <person name="Sun Q."/>
            <person name="Kim S."/>
        </authorList>
    </citation>
    <scope>NUCLEOTIDE SEQUENCE</scope>
    <source>
        <strain evidence="16">KCTC 32437</strain>
    </source>
</reference>
<dbReference type="Proteomes" id="UP000646579">
    <property type="component" value="Unassembled WGS sequence"/>
</dbReference>
<reference evidence="16" key="1">
    <citation type="journal article" date="2014" name="Int. J. Syst. Evol. Microbiol.">
        <title>Complete genome sequence of Corynebacterium casei LMG S-19264T (=DSM 44701T), isolated from a smear-ripened cheese.</title>
        <authorList>
            <consortium name="US DOE Joint Genome Institute (JGI-PGF)"/>
            <person name="Walter F."/>
            <person name="Albersmeier A."/>
            <person name="Kalinowski J."/>
            <person name="Ruckert C."/>
        </authorList>
    </citation>
    <scope>NUCLEOTIDE SEQUENCE</scope>
    <source>
        <strain evidence="16">KCTC 32437</strain>
    </source>
</reference>
<evidence type="ECO:0000256" key="2">
    <source>
        <dbReference type="ARBA" id="ARBA00005005"/>
    </source>
</evidence>
<protein>
    <recommendedName>
        <fullName evidence="6">Acyl-coenzyme A dehydrogenase</fullName>
        <ecNumber evidence="4">1.3.8.7</ecNumber>
        <ecNumber evidence="5">1.3.8.8</ecNumber>
    </recommendedName>
</protein>
<dbReference type="Pfam" id="PF00441">
    <property type="entry name" value="Acyl-CoA_dh_1"/>
    <property type="match status" value="1"/>
</dbReference>
<evidence type="ECO:0000256" key="1">
    <source>
        <dbReference type="ARBA" id="ARBA00001974"/>
    </source>
</evidence>
<dbReference type="NCBIfam" id="NF009586">
    <property type="entry name" value="PRK13026.1"/>
    <property type="match status" value="1"/>
</dbReference>
<comment type="similarity">
    <text evidence="3">Belongs to the acyl-CoA dehydrogenase family.</text>
</comment>
<dbReference type="Gene3D" id="1.10.540.10">
    <property type="entry name" value="Acyl-CoA dehydrogenase/oxidase, N-terminal domain"/>
    <property type="match status" value="1"/>
</dbReference>
<organism evidence="16 17">
    <name type="scientific">Devosia pacifica</name>
    <dbReference type="NCBI Taxonomy" id="1335967"/>
    <lineage>
        <taxon>Bacteria</taxon>
        <taxon>Pseudomonadati</taxon>
        <taxon>Pseudomonadota</taxon>
        <taxon>Alphaproteobacteria</taxon>
        <taxon>Hyphomicrobiales</taxon>
        <taxon>Devosiaceae</taxon>
        <taxon>Devosia</taxon>
    </lineage>
</organism>
<dbReference type="GO" id="GO:0005737">
    <property type="term" value="C:cytoplasm"/>
    <property type="evidence" value="ECO:0007669"/>
    <property type="project" value="TreeGrafter"/>
</dbReference>
<dbReference type="EMBL" id="BMZE01000005">
    <property type="protein sequence ID" value="GHA37632.1"/>
    <property type="molecule type" value="Genomic_DNA"/>
</dbReference>
<evidence type="ECO:0000256" key="11">
    <source>
        <dbReference type="ARBA" id="ARBA00049247"/>
    </source>
</evidence>
<dbReference type="SUPFAM" id="SSF47203">
    <property type="entry name" value="Acyl-CoA dehydrogenase C-terminal domain-like"/>
    <property type="match status" value="1"/>
</dbReference>
<proteinExistence type="inferred from homology"/>
<evidence type="ECO:0000256" key="3">
    <source>
        <dbReference type="ARBA" id="ARBA00009347"/>
    </source>
</evidence>
<keyword evidence="9" id="KW-0560">Oxidoreductase</keyword>
<keyword evidence="12" id="KW-0812">Transmembrane</keyword>
<feature type="transmembrane region" description="Helical" evidence="12">
    <location>
        <begin position="12"/>
        <end position="38"/>
    </location>
</feature>
<dbReference type="EC" id="1.3.8.8" evidence="5"/>
<gene>
    <name evidence="16" type="ORF">GCM10007989_36780</name>
</gene>
<dbReference type="PANTHER" id="PTHR48083">
    <property type="entry name" value="MEDIUM-CHAIN SPECIFIC ACYL-COA DEHYDROGENASE, MITOCHONDRIAL-RELATED"/>
    <property type="match status" value="1"/>
</dbReference>
<evidence type="ECO:0000259" key="14">
    <source>
        <dbReference type="Pfam" id="PF02771"/>
    </source>
</evidence>
<dbReference type="PANTHER" id="PTHR48083:SF33">
    <property type="entry name" value="ACYL-COENZYME A DEHYDROGENASE"/>
    <property type="match status" value="1"/>
</dbReference>
<evidence type="ECO:0000256" key="9">
    <source>
        <dbReference type="ARBA" id="ARBA00023002"/>
    </source>
</evidence>
<evidence type="ECO:0000256" key="10">
    <source>
        <dbReference type="ARBA" id="ARBA00047882"/>
    </source>
</evidence>
<evidence type="ECO:0000256" key="4">
    <source>
        <dbReference type="ARBA" id="ARBA00012033"/>
    </source>
</evidence>
<dbReference type="InterPro" id="IPR015396">
    <property type="entry name" value="FadE_C"/>
</dbReference>
<dbReference type="InterPro" id="IPR037069">
    <property type="entry name" value="AcylCoA_DH/ox_N_sf"/>
</dbReference>
<dbReference type="Gene3D" id="1.20.140.10">
    <property type="entry name" value="Butyryl-CoA Dehydrogenase, subunit A, domain 3"/>
    <property type="match status" value="2"/>
</dbReference>
<dbReference type="GO" id="GO:0070991">
    <property type="term" value="F:medium-chain fatty acyl-CoA dehydrogenase activity"/>
    <property type="evidence" value="ECO:0007669"/>
    <property type="project" value="UniProtKB-EC"/>
</dbReference>
<dbReference type="EC" id="1.3.8.7" evidence="4"/>
<comment type="cofactor">
    <cofactor evidence="1">
        <name>FAD</name>
        <dbReference type="ChEBI" id="CHEBI:57692"/>
    </cofactor>
</comment>
<evidence type="ECO:0000256" key="5">
    <source>
        <dbReference type="ARBA" id="ARBA00012040"/>
    </source>
</evidence>
<dbReference type="Pfam" id="PF02771">
    <property type="entry name" value="Acyl-CoA_dh_N"/>
    <property type="match status" value="1"/>
</dbReference>
<evidence type="ECO:0000256" key="12">
    <source>
        <dbReference type="SAM" id="Phobius"/>
    </source>
</evidence>
<dbReference type="GO" id="GO:0033539">
    <property type="term" value="P:fatty acid beta-oxidation using acyl-CoA dehydrogenase"/>
    <property type="evidence" value="ECO:0007669"/>
    <property type="project" value="InterPro"/>
</dbReference>
<keyword evidence="17" id="KW-1185">Reference proteome</keyword>
<keyword evidence="8" id="KW-0274">FAD</keyword>
<dbReference type="GO" id="GO:0004466">
    <property type="term" value="F:long-chain fatty acyl-CoA dehydrogenase activity"/>
    <property type="evidence" value="ECO:0007669"/>
    <property type="project" value="UniProtKB-EC"/>
</dbReference>
<dbReference type="NCBIfam" id="NF007000">
    <property type="entry name" value="PRK09463.1"/>
    <property type="match status" value="1"/>
</dbReference>
<evidence type="ECO:0000256" key="6">
    <source>
        <dbReference type="ARBA" id="ARBA00020144"/>
    </source>
</evidence>
<evidence type="ECO:0000313" key="16">
    <source>
        <dbReference type="EMBL" id="GHA37632.1"/>
    </source>
</evidence>
<dbReference type="InterPro" id="IPR050741">
    <property type="entry name" value="Acyl-CoA_dehydrogenase"/>
</dbReference>
<comment type="caution">
    <text evidence="16">The sequence shown here is derived from an EMBL/GenBank/DDBJ whole genome shotgun (WGS) entry which is preliminary data.</text>
</comment>
<keyword evidence="12" id="KW-0472">Membrane</keyword>
<feature type="transmembrane region" description="Helical" evidence="12">
    <location>
        <begin position="45"/>
        <end position="63"/>
    </location>
</feature>
<dbReference type="InterPro" id="IPR009100">
    <property type="entry name" value="AcylCoA_DH/oxidase_NM_dom_sf"/>
</dbReference>
<evidence type="ECO:0000313" key="17">
    <source>
        <dbReference type="Proteomes" id="UP000646579"/>
    </source>
</evidence>
<evidence type="ECO:0000256" key="8">
    <source>
        <dbReference type="ARBA" id="ARBA00022827"/>
    </source>
</evidence>
<dbReference type="InterPro" id="IPR009075">
    <property type="entry name" value="AcylCo_DH/oxidase_C"/>
</dbReference>
<comment type="catalytic activity">
    <reaction evidence="11">
        <text>a long-chain 2,3-saturated fatty acyl-CoA + oxidized [electron-transfer flavoprotein] + H(+) = a long-chain (2E)-enoyl-CoA + reduced [electron-transfer flavoprotein]</text>
        <dbReference type="Rhea" id="RHEA:17721"/>
        <dbReference type="Rhea" id="RHEA-COMP:10685"/>
        <dbReference type="Rhea" id="RHEA-COMP:10686"/>
        <dbReference type="ChEBI" id="CHEBI:15378"/>
        <dbReference type="ChEBI" id="CHEBI:57692"/>
        <dbReference type="ChEBI" id="CHEBI:58307"/>
        <dbReference type="ChEBI" id="CHEBI:83721"/>
        <dbReference type="ChEBI" id="CHEBI:83727"/>
        <dbReference type="EC" id="1.3.8.8"/>
    </reaction>
</comment>
<feature type="domain" description="Acyl-CoA dehydrogenase/oxidase C-terminal" evidence="13">
    <location>
        <begin position="389"/>
        <end position="509"/>
    </location>
</feature>
<dbReference type="SUPFAM" id="SSF56645">
    <property type="entry name" value="Acyl-CoA dehydrogenase NM domain-like"/>
    <property type="match status" value="1"/>
</dbReference>
<dbReference type="InterPro" id="IPR036250">
    <property type="entry name" value="AcylCo_DH-like_C"/>
</dbReference>
<sequence length="844" mass="92861">MLEFFLLVTLEAGIRSLLVEIFMLLLWLLVALAVVVTLSYRQAPLWQWGVAFIVLGLLARLDGVTVIDFSPLPLIIALLPGIIVLLLCIDDLRRAVFTTPVYQAVRSILPRVSKTEQEALDAGTVGWDAELFSGDPDWKKLTSIRPLTLSDEEQAFLDGPVEELCAMLDDWDIRNERMDLSPEVWDFLKQKGFLGLVIGKEHGGLGFSAQAQSMVVSKISSRSVAAGITVMVPNSLGPGELLERYGKPEQREKYLGPLARGEEVPCFALTGVHSGSDAGAMRDVGVVTKGTYEGEEVLGVRLTWDKRYITLAPIATLIGLAFDLHDPDNLLGKGRDIGITLALIPHDHPGVEVGRRHFPARQAFMNGPVRGTDVFIPLDFLIGGTDHAGQGWRMLMECLSTGRAISLPAIGSMSIKQSLRVTSAYARIRRQFNIPIGIMEGVAEPLSGMLKDAYTYEAARRLTASMVDEGQRPAVISALLKYRTTEAMRDSINGAFDIHGGRAIQEGPKNYLFGGYMASPVAITVEGANILTRTLMTFAQGVLRAHPFLYKEIRAAQDTDRRDGIKAFDAAFGGHTSFMLRNMSASLLYGLTNSAICSHPEEAGDMAHWYRQVHRYAQDFALVADWTTVFLGGDLKRKQMISGRMADILGDLYMMCSVLKRFEDEGRIAEDRALIEAILRDHIARMEANFGSVFANFPNRVAANVMKALCFPLGRHAKPSRDRDNYRFVRAVLRPGAFRDRLTMGAYVSTAPQDVTGVLEDAFIKVTEAEEIEARFTKALRKGTIERRHDRDAIADAVAAGVIGENEAGILRASDEATEEAVAVDDFAEDAFSRPISRHAEAAE</sequence>
<dbReference type="Pfam" id="PF09317">
    <property type="entry name" value="ACDH_C"/>
    <property type="match status" value="1"/>
</dbReference>